<dbReference type="PROSITE" id="PS01124">
    <property type="entry name" value="HTH_ARAC_FAMILY_2"/>
    <property type="match status" value="1"/>
</dbReference>
<proteinExistence type="predicted"/>
<dbReference type="EMBL" id="JBHTJZ010000020">
    <property type="protein sequence ID" value="MFD0960357.1"/>
    <property type="molecule type" value="Genomic_DNA"/>
</dbReference>
<accession>A0ABW3HS32</accession>
<dbReference type="PANTHER" id="PTHR43280">
    <property type="entry name" value="ARAC-FAMILY TRANSCRIPTIONAL REGULATOR"/>
    <property type="match status" value="1"/>
</dbReference>
<keyword evidence="3" id="KW-0804">Transcription</keyword>
<comment type="caution">
    <text evidence="6">The sequence shown here is derived from an EMBL/GenBank/DDBJ whole genome shotgun (WGS) entry which is preliminary data.</text>
</comment>
<keyword evidence="7" id="KW-1185">Reference proteome</keyword>
<name>A0ABW3HS32_9BACL</name>
<dbReference type="InterPro" id="IPR018062">
    <property type="entry name" value="HTH_AraC-typ_CS"/>
</dbReference>
<gene>
    <name evidence="6" type="ORF">ACFQ2I_13275</name>
</gene>
<dbReference type="RefSeq" id="WP_377564826.1">
    <property type="nucleotide sequence ID" value="NZ_JBHTJZ010000020.1"/>
</dbReference>
<feature type="transmembrane region" description="Helical" evidence="4">
    <location>
        <begin position="289"/>
        <end position="311"/>
    </location>
</feature>
<dbReference type="SMART" id="SM00342">
    <property type="entry name" value="HTH_ARAC"/>
    <property type="match status" value="1"/>
</dbReference>
<evidence type="ECO:0000256" key="2">
    <source>
        <dbReference type="ARBA" id="ARBA00023125"/>
    </source>
</evidence>
<keyword evidence="2" id="KW-0238">DNA-binding</keyword>
<evidence type="ECO:0000256" key="4">
    <source>
        <dbReference type="SAM" id="Phobius"/>
    </source>
</evidence>
<evidence type="ECO:0000313" key="7">
    <source>
        <dbReference type="Proteomes" id="UP001596989"/>
    </source>
</evidence>
<dbReference type="Proteomes" id="UP001596989">
    <property type="component" value="Unassembled WGS sequence"/>
</dbReference>
<sequence length="744" mass="86396">MKQRLRRAIGNRRLMLRLFLNFMVVIMMFVGFSLASLWMYKKSMHEEIVKYNYANLNVTTRSFEQYFQTLTSVLMDMQLNNEAFAAFTESSRLDYIKAAKLIEALYAITNNSQLYLHDVILYNKELNFALDKVRGSSGEAMFGKHHSNAEHPPAYWLEQLEQPFTMKLQAMTSFVESQEEKRTSVFPFMMKNKWNTDYFILALIDADGLISQLHQSINKNLYILDEQGNALLAYDSDPAAQLPSLDSERNWMKSGDNYYFYKKGAATGLTYVNVVPDTSVSKPMERLNILLIVLLVLATAIGTVASIYFSVRYSNPVRKIVETIRKGTGSSQDGKGNEFELIQKNISRMMQMNQDVLQDLEEKRDQLRYYSFMNNLKRIRDNLPYVHGEQDSNRPYRFVLFDLNFRQGFQEELHKDASYYIREYIYQTIRRTDMDTLIFQIEGDQILAVVYGYETEERVMEPLHPICSVLAEDRTYCFFTIAVGSLYEQANEMKDAYREVQQLTRHRPFDDETRIVGPGAEPDMPFLPYGSIEQEIDVNLHEGNDAHVIQSLKKLTVQMAKKYSRAHFHEFAKEVTGKVFRKLHALQLDTVCVSGLPEVISHIHTVEELHDYFDTLLSEAGRLIRLKKEEHDPIVHFVTEYMEEHYREEISLEGVAEKMNITGGYLSTYFKEKTGINFVDYVNEFRVKKAMDLLFQAELRIQDIAQEVGYLSLSSFNRAFKKFSGVTPTEYRRNNLNAGATDSA</sequence>
<organism evidence="6 7">
    <name type="scientific">Paenibacillus chungangensis</name>
    <dbReference type="NCBI Taxonomy" id="696535"/>
    <lineage>
        <taxon>Bacteria</taxon>
        <taxon>Bacillati</taxon>
        <taxon>Bacillota</taxon>
        <taxon>Bacilli</taxon>
        <taxon>Bacillales</taxon>
        <taxon>Paenibacillaceae</taxon>
        <taxon>Paenibacillus</taxon>
    </lineage>
</organism>
<feature type="domain" description="HTH araC/xylS-type" evidence="5">
    <location>
        <begin position="636"/>
        <end position="734"/>
    </location>
</feature>
<dbReference type="PROSITE" id="PS00041">
    <property type="entry name" value="HTH_ARAC_FAMILY_1"/>
    <property type="match status" value="1"/>
</dbReference>
<dbReference type="InterPro" id="IPR018060">
    <property type="entry name" value="HTH_AraC"/>
</dbReference>
<dbReference type="InterPro" id="IPR009057">
    <property type="entry name" value="Homeodomain-like_sf"/>
</dbReference>
<keyword evidence="1" id="KW-0805">Transcription regulation</keyword>
<dbReference type="PANTHER" id="PTHR43280:SF28">
    <property type="entry name" value="HTH-TYPE TRANSCRIPTIONAL ACTIVATOR RHAS"/>
    <property type="match status" value="1"/>
</dbReference>
<feature type="transmembrane region" description="Helical" evidence="4">
    <location>
        <begin position="20"/>
        <end position="40"/>
    </location>
</feature>
<evidence type="ECO:0000256" key="1">
    <source>
        <dbReference type="ARBA" id="ARBA00023015"/>
    </source>
</evidence>
<keyword evidence="4" id="KW-0812">Transmembrane</keyword>
<reference evidence="7" key="1">
    <citation type="journal article" date="2019" name="Int. J. Syst. Evol. Microbiol.">
        <title>The Global Catalogue of Microorganisms (GCM) 10K type strain sequencing project: providing services to taxonomists for standard genome sequencing and annotation.</title>
        <authorList>
            <consortium name="The Broad Institute Genomics Platform"/>
            <consortium name="The Broad Institute Genome Sequencing Center for Infectious Disease"/>
            <person name="Wu L."/>
            <person name="Ma J."/>
        </authorList>
    </citation>
    <scope>NUCLEOTIDE SEQUENCE [LARGE SCALE GENOMIC DNA]</scope>
    <source>
        <strain evidence="7">CCUG 59129</strain>
    </source>
</reference>
<dbReference type="Gene3D" id="1.10.10.60">
    <property type="entry name" value="Homeodomain-like"/>
    <property type="match status" value="2"/>
</dbReference>
<dbReference type="Pfam" id="PF12833">
    <property type="entry name" value="HTH_18"/>
    <property type="match status" value="1"/>
</dbReference>
<evidence type="ECO:0000259" key="5">
    <source>
        <dbReference type="PROSITE" id="PS01124"/>
    </source>
</evidence>
<dbReference type="PRINTS" id="PR00032">
    <property type="entry name" value="HTHARAC"/>
</dbReference>
<evidence type="ECO:0000256" key="3">
    <source>
        <dbReference type="ARBA" id="ARBA00023163"/>
    </source>
</evidence>
<keyword evidence="4" id="KW-0472">Membrane</keyword>
<evidence type="ECO:0000313" key="6">
    <source>
        <dbReference type="EMBL" id="MFD0960357.1"/>
    </source>
</evidence>
<protein>
    <submittedName>
        <fullName evidence="6">Helix-turn-helix domain-containing protein</fullName>
    </submittedName>
</protein>
<keyword evidence="4" id="KW-1133">Transmembrane helix</keyword>
<dbReference type="SUPFAM" id="SSF46689">
    <property type="entry name" value="Homeodomain-like"/>
    <property type="match status" value="2"/>
</dbReference>
<dbReference type="InterPro" id="IPR020449">
    <property type="entry name" value="Tscrpt_reg_AraC-type_HTH"/>
</dbReference>